<keyword evidence="2" id="KW-1185">Reference proteome</keyword>
<dbReference type="Gene3D" id="3.90.1150.30">
    <property type="match status" value="1"/>
</dbReference>
<gene>
    <name evidence="1" type="ORF">GCM10008106_14160</name>
</gene>
<protein>
    <recommendedName>
        <fullName evidence="3">MmcQ-like protein</fullName>
    </recommendedName>
</protein>
<reference evidence="1" key="2">
    <citation type="submission" date="2020-09" db="EMBL/GenBank/DDBJ databases">
        <authorList>
            <person name="Sun Q."/>
            <person name="Kim S."/>
        </authorList>
    </citation>
    <scope>NUCLEOTIDE SEQUENCE</scope>
    <source>
        <strain evidence="1">KCTC 23224</strain>
    </source>
</reference>
<comment type="caution">
    <text evidence="1">The sequence shown here is derived from an EMBL/GenBank/DDBJ whole genome shotgun (WGS) entry which is preliminary data.</text>
</comment>
<proteinExistence type="predicted"/>
<dbReference type="InterPro" id="IPR007351">
    <property type="entry name" value="YjbR"/>
</dbReference>
<dbReference type="EMBL" id="BMYF01000007">
    <property type="protein sequence ID" value="GHB34112.1"/>
    <property type="molecule type" value="Genomic_DNA"/>
</dbReference>
<dbReference type="Pfam" id="PF04237">
    <property type="entry name" value="YjbR"/>
    <property type="match status" value="1"/>
</dbReference>
<accession>A0A8J3CW28</accession>
<dbReference type="InterPro" id="IPR038056">
    <property type="entry name" value="YjbR-like_sf"/>
</dbReference>
<dbReference type="SUPFAM" id="SSF142906">
    <property type="entry name" value="YjbR-like"/>
    <property type="match status" value="1"/>
</dbReference>
<evidence type="ECO:0008006" key="3">
    <source>
        <dbReference type="Google" id="ProtNLM"/>
    </source>
</evidence>
<evidence type="ECO:0000313" key="1">
    <source>
        <dbReference type="EMBL" id="GHB34112.1"/>
    </source>
</evidence>
<dbReference type="PANTHER" id="PTHR35145:SF1">
    <property type="entry name" value="CYTOPLASMIC PROTEIN"/>
    <property type="match status" value="1"/>
</dbReference>
<dbReference type="RefSeq" id="WP_189579947.1">
    <property type="nucleotide sequence ID" value="NZ_BMYF01000007.1"/>
</dbReference>
<sequence>MDIVYFREYCLSKKGATEDTPFDANTLCFKVVGKIFAIIDIELFESVNLKCEPEYAIALREQFSDIVPGYHMSKKHWNTVFFNKSVSDKKILELVDHSYELVVKSLPKKLQQELFNL</sequence>
<dbReference type="AlphaFoldDB" id="A0A8J3CW28"/>
<dbReference type="Proteomes" id="UP000642809">
    <property type="component" value="Unassembled WGS sequence"/>
</dbReference>
<organism evidence="1 2">
    <name type="scientific">Mongoliitalea lutea</name>
    <dbReference type="NCBI Taxonomy" id="849756"/>
    <lineage>
        <taxon>Bacteria</taxon>
        <taxon>Pseudomonadati</taxon>
        <taxon>Bacteroidota</taxon>
        <taxon>Cytophagia</taxon>
        <taxon>Cytophagales</taxon>
        <taxon>Cyclobacteriaceae</taxon>
        <taxon>Mongoliitalea</taxon>
    </lineage>
</organism>
<evidence type="ECO:0000313" key="2">
    <source>
        <dbReference type="Proteomes" id="UP000642809"/>
    </source>
</evidence>
<name>A0A8J3CW28_9BACT</name>
<dbReference type="PANTHER" id="PTHR35145">
    <property type="entry name" value="CYTOPLASMIC PROTEIN-RELATED"/>
    <property type="match status" value="1"/>
</dbReference>
<dbReference type="InterPro" id="IPR058532">
    <property type="entry name" value="YjbR/MT2646/Rv2570-like"/>
</dbReference>
<reference evidence="1" key="1">
    <citation type="journal article" date="2014" name="Int. J. Syst. Evol. Microbiol.">
        <title>Complete genome sequence of Corynebacterium casei LMG S-19264T (=DSM 44701T), isolated from a smear-ripened cheese.</title>
        <authorList>
            <consortium name="US DOE Joint Genome Institute (JGI-PGF)"/>
            <person name="Walter F."/>
            <person name="Albersmeier A."/>
            <person name="Kalinowski J."/>
            <person name="Ruckert C."/>
        </authorList>
    </citation>
    <scope>NUCLEOTIDE SEQUENCE</scope>
    <source>
        <strain evidence="1">KCTC 23224</strain>
    </source>
</reference>